<dbReference type="EMBL" id="CADCTS010000160">
    <property type="protein sequence ID" value="CAA9298404.1"/>
    <property type="molecule type" value="Genomic_DNA"/>
</dbReference>
<evidence type="ECO:0008006" key="3">
    <source>
        <dbReference type="Google" id="ProtNLM"/>
    </source>
</evidence>
<feature type="region of interest" description="Disordered" evidence="1">
    <location>
        <begin position="132"/>
        <end position="155"/>
    </location>
</feature>
<evidence type="ECO:0000256" key="1">
    <source>
        <dbReference type="SAM" id="MobiDB-lite"/>
    </source>
</evidence>
<evidence type="ECO:0000313" key="2">
    <source>
        <dbReference type="EMBL" id="CAA9298404.1"/>
    </source>
</evidence>
<protein>
    <recommendedName>
        <fullName evidence="3">PIN domain-containing protein</fullName>
    </recommendedName>
</protein>
<gene>
    <name evidence="2" type="ORF">AVDCRST_MAG48-1115</name>
</gene>
<proteinExistence type="predicted"/>
<reference evidence="2" key="1">
    <citation type="submission" date="2020-02" db="EMBL/GenBank/DDBJ databases">
        <authorList>
            <person name="Meier V. D."/>
        </authorList>
    </citation>
    <scope>NUCLEOTIDE SEQUENCE</scope>
    <source>
        <strain evidence="2">AVDCRST_MAG48</strain>
    </source>
</reference>
<dbReference type="AlphaFoldDB" id="A0A6J4K7L8"/>
<accession>A0A6J4K7L8</accession>
<dbReference type="Gene3D" id="3.40.50.1010">
    <property type="entry name" value="5'-nuclease"/>
    <property type="match status" value="1"/>
</dbReference>
<sequence length="155" mass="16551">MARYVLDAPTLLHLVAQRAAVHADHRLVAPVLVRSQALALLLTAVRRGELTEPEALRQHERLTGLKVRLLGDRVSRRTAWQVARAQDWETTTDAEYVAVTRLQADALVTIDPAMAARCAGLVPLAPFEALLTGDRPGTPEGGPSAGATPADLPAG</sequence>
<organism evidence="2">
    <name type="scientific">uncultured Friedmanniella sp</name>
    <dbReference type="NCBI Taxonomy" id="335381"/>
    <lineage>
        <taxon>Bacteria</taxon>
        <taxon>Bacillati</taxon>
        <taxon>Actinomycetota</taxon>
        <taxon>Actinomycetes</taxon>
        <taxon>Propionibacteriales</taxon>
        <taxon>Nocardioidaceae</taxon>
        <taxon>Friedmanniella</taxon>
        <taxon>environmental samples</taxon>
    </lineage>
</organism>
<name>A0A6J4K7L8_9ACTN</name>